<keyword evidence="2" id="KW-1133">Transmembrane helix</keyword>
<name>A0ABY6LF05_9ARAC</name>
<reference evidence="3 4" key="1">
    <citation type="submission" date="2022-01" db="EMBL/GenBank/DDBJ databases">
        <title>A chromosomal length assembly of Cordylochernes scorpioides.</title>
        <authorList>
            <person name="Zeh D."/>
            <person name="Zeh J."/>
        </authorList>
    </citation>
    <scope>NUCLEOTIDE SEQUENCE [LARGE SCALE GENOMIC DNA]</scope>
    <source>
        <strain evidence="3">IN4F17</strain>
        <tissue evidence="3">Whole Body</tissue>
    </source>
</reference>
<evidence type="ECO:0000256" key="2">
    <source>
        <dbReference type="SAM" id="Phobius"/>
    </source>
</evidence>
<evidence type="ECO:0000313" key="4">
    <source>
        <dbReference type="Proteomes" id="UP001235939"/>
    </source>
</evidence>
<comment type="similarity">
    <text evidence="1">Belongs to the LanC-like protein family.</text>
</comment>
<dbReference type="Gene3D" id="1.50.10.10">
    <property type="match status" value="1"/>
</dbReference>
<dbReference type="Proteomes" id="UP001235939">
    <property type="component" value="Chromosome 17"/>
</dbReference>
<dbReference type="PANTHER" id="PTHR12736">
    <property type="entry name" value="LANC-LIKE PROTEIN"/>
    <property type="match status" value="1"/>
</dbReference>
<keyword evidence="4" id="KW-1185">Reference proteome</keyword>
<dbReference type="InterPro" id="IPR020464">
    <property type="entry name" value="LanC-like_prot_euk"/>
</dbReference>
<dbReference type="CDD" id="cd04794">
    <property type="entry name" value="euk_LANCL"/>
    <property type="match status" value="1"/>
</dbReference>
<dbReference type="PRINTS" id="PR01950">
    <property type="entry name" value="LANCSUPER"/>
</dbReference>
<evidence type="ECO:0000313" key="3">
    <source>
        <dbReference type="EMBL" id="UYV79012.1"/>
    </source>
</evidence>
<feature type="transmembrane region" description="Helical" evidence="2">
    <location>
        <begin position="165"/>
        <end position="182"/>
    </location>
</feature>
<gene>
    <name evidence="3" type="ORF">LAZ67_17000646</name>
</gene>
<keyword evidence="2" id="KW-0472">Membrane</keyword>
<dbReference type="SUPFAM" id="SSF158745">
    <property type="entry name" value="LanC-like"/>
    <property type="match status" value="1"/>
</dbReference>
<dbReference type="InterPro" id="IPR007822">
    <property type="entry name" value="LANC-like"/>
</dbReference>
<dbReference type="EMBL" id="CP092879">
    <property type="protein sequence ID" value="UYV79012.1"/>
    <property type="molecule type" value="Genomic_DNA"/>
</dbReference>
<dbReference type="PANTHER" id="PTHR12736:SF21">
    <property type="entry name" value="LANC-LIKE PROTEIN 2"/>
    <property type="match status" value="1"/>
</dbReference>
<protein>
    <submittedName>
        <fullName evidence="3">LANCL1</fullName>
    </submittedName>
</protein>
<dbReference type="PRINTS" id="PR01951">
    <property type="entry name" value="LANCEUKARYTE"/>
</dbReference>
<keyword evidence="2" id="KW-0812">Transmembrane</keyword>
<dbReference type="Pfam" id="PF05147">
    <property type="entry name" value="LANC_like"/>
    <property type="match status" value="1"/>
</dbReference>
<proteinExistence type="inferred from homology"/>
<organism evidence="3 4">
    <name type="scientific">Cordylochernes scorpioides</name>
    <dbReference type="NCBI Taxonomy" id="51811"/>
    <lineage>
        <taxon>Eukaryota</taxon>
        <taxon>Metazoa</taxon>
        <taxon>Ecdysozoa</taxon>
        <taxon>Arthropoda</taxon>
        <taxon>Chelicerata</taxon>
        <taxon>Arachnida</taxon>
        <taxon>Pseudoscorpiones</taxon>
        <taxon>Cheliferoidea</taxon>
        <taxon>Chernetidae</taxon>
        <taxon>Cordylochernes</taxon>
    </lineage>
</organism>
<evidence type="ECO:0000256" key="1">
    <source>
        <dbReference type="ARBA" id="ARBA00007179"/>
    </source>
</evidence>
<dbReference type="InterPro" id="IPR012341">
    <property type="entry name" value="6hp_glycosidase-like_sf"/>
</dbReference>
<accession>A0ABY6LF05</accession>
<dbReference type="SMART" id="SM01260">
    <property type="entry name" value="LANC_like"/>
    <property type="match status" value="1"/>
</dbReference>
<sequence>MYISAIVPHDVQQPVGIGIALTYLHLAKTLGVQQYIAKALPYIERPMLNLKSKKFSFLGGDAGLICVAALVYKELGQQNEVAPLVSKLEKMSKILIPQESGCPDELLFGRVGFLYALLFVKQNIESNLVSDDLIREVVASVLTSGQVMAKRDRARCPLMYMWHDTYYIGAAHGLIGILYMLLQRCYKRGGCQIPVWVQARSYLTKEEIEELVKPTIDYIQGLQFPSGNFPSSLGKDTDRLVHWCHGAPGAIHLFCLAYEVFKEQSYLDTAYRCSDAIWQRGILRKGYGICHGVAGNAYGFVRLFQTTRDQRFLYRAVKCVCVCQFQEWCYEYGKHGCRIADRPLSLFEGECCALLLF</sequence>